<dbReference type="EMBL" id="LAZR01055970">
    <property type="protein sequence ID" value="KKK75208.1"/>
    <property type="molecule type" value="Genomic_DNA"/>
</dbReference>
<accession>A0A0F8Y1Q1</accession>
<evidence type="ECO:0000313" key="1">
    <source>
        <dbReference type="EMBL" id="KKK75208.1"/>
    </source>
</evidence>
<dbReference type="AlphaFoldDB" id="A0A0F8Y1Q1"/>
<reference evidence="1" key="1">
    <citation type="journal article" date="2015" name="Nature">
        <title>Complex archaea that bridge the gap between prokaryotes and eukaryotes.</title>
        <authorList>
            <person name="Spang A."/>
            <person name="Saw J.H."/>
            <person name="Jorgensen S.L."/>
            <person name="Zaremba-Niedzwiedzka K."/>
            <person name="Martijn J."/>
            <person name="Lind A.E."/>
            <person name="van Eijk R."/>
            <person name="Schleper C."/>
            <person name="Guy L."/>
            <person name="Ettema T.J."/>
        </authorList>
    </citation>
    <scope>NUCLEOTIDE SEQUENCE</scope>
</reference>
<organism evidence="1">
    <name type="scientific">marine sediment metagenome</name>
    <dbReference type="NCBI Taxonomy" id="412755"/>
    <lineage>
        <taxon>unclassified sequences</taxon>
        <taxon>metagenomes</taxon>
        <taxon>ecological metagenomes</taxon>
    </lineage>
</organism>
<comment type="caution">
    <text evidence="1">The sequence shown here is derived from an EMBL/GenBank/DDBJ whole genome shotgun (WGS) entry which is preliminary data.</text>
</comment>
<sequence>MANEDALTFTDLVAHVASQLGVAYYGAAGNEVAQAPQDIYTLDTIKNYVNGAIRMFLNDAPPEGWRFEQPTASLVLWPTSSSTCNGAPSFGDPESTVTVHTRTFHDSMLGHKLKFTVTSTADGTPSYNSSTEVTTIDVDDAIFSGVFAVGQTITFDATDNSYVVNSITDSTTVIVDGDASGEADGDTVTITRDYVIEAVTSTLVVDVTGDASGEANGATVTVTADGNYTLPSTFGGEYSGPITYVAGTNAGTFLRWGSEGEVRRLREN</sequence>
<name>A0A0F8Y1Q1_9ZZZZ</name>
<proteinExistence type="predicted"/>
<protein>
    <submittedName>
        <fullName evidence="1">Uncharacterized protein</fullName>
    </submittedName>
</protein>
<feature type="non-terminal residue" evidence="1">
    <location>
        <position position="268"/>
    </location>
</feature>
<gene>
    <name evidence="1" type="ORF">LCGC14_2876070</name>
</gene>